<keyword evidence="5 8" id="KW-0732">Signal</keyword>
<comment type="caution">
    <text evidence="11">The sequence shown here is derived from an EMBL/GenBank/DDBJ whole genome shotgun (WGS) entry which is preliminary data.</text>
</comment>
<dbReference type="InterPro" id="IPR001223">
    <property type="entry name" value="Glyco_hydro18_cat"/>
</dbReference>
<comment type="similarity">
    <text evidence="2">Belongs to the plant self-incompatibility (S1) protein family.</text>
</comment>
<dbReference type="EMBL" id="CANHGI010000003">
    <property type="protein sequence ID" value="CAI5444876.1"/>
    <property type="molecule type" value="Genomic_DNA"/>
</dbReference>
<keyword evidence="3" id="KW-0713">Self-incompatibility</keyword>
<dbReference type="InterPro" id="IPR017853">
    <property type="entry name" value="GH"/>
</dbReference>
<proteinExistence type="inferred from homology"/>
<dbReference type="PROSITE" id="PS51782">
    <property type="entry name" value="LYSM"/>
    <property type="match status" value="2"/>
</dbReference>
<dbReference type="CDD" id="cd10909">
    <property type="entry name" value="ChtBD1_GH18_2"/>
    <property type="match status" value="2"/>
</dbReference>
<feature type="signal peptide" evidence="8">
    <location>
        <begin position="1"/>
        <end position="16"/>
    </location>
</feature>
<dbReference type="InterPro" id="IPR018392">
    <property type="entry name" value="LysM"/>
</dbReference>
<dbReference type="SMART" id="SM00270">
    <property type="entry name" value="ChtBD1"/>
    <property type="match status" value="2"/>
</dbReference>
<accession>A0A9P1IIS7</accession>
<feature type="domain" description="LysM" evidence="9">
    <location>
        <begin position="22"/>
        <end position="66"/>
    </location>
</feature>
<feature type="chain" id="PRO_5040460306" description="Chitinase" evidence="8">
    <location>
        <begin position="17"/>
        <end position="1425"/>
    </location>
</feature>
<evidence type="ECO:0000256" key="5">
    <source>
        <dbReference type="ARBA" id="ARBA00022729"/>
    </source>
</evidence>
<dbReference type="InterPro" id="IPR036779">
    <property type="entry name" value="LysM_dom_sf"/>
</dbReference>
<feature type="domain" description="LysM" evidence="9">
    <location>
        <begin position="77"/>
        <end position="121"/>
    </location>
</feature>
<dbReference type="SUPFAM" id="SSF54106">
    <property type="entry name" value="LysM domain"/>
    <property type="match status" value="3"/>
</dbReference>
<dbReference type="GO" id="GO:0005975">
    <property type="term" value="P:carbohydrate metabolic process"/>
    <property type="evidence" value="ECO:0007669"/>
    <property type="project" value="InterPro"/>
</dbReference>
<dbReference type="GO" id="GO:0005576">
    <property type="term" value="C:extracellular region"/>
    <property type="evidence" value="ECO:0007669"/>
    <property type="project" value="UniProtKB-SubCell"/>
</dbReference>
<dbReference type="SMART" id="SM00257">
    <property type="entry name" value="LysM"/>
    <property type="match status" value="5"/>
</dbReference>
<keyword evidence="7" id="KW-0175">Coiled coil</keyword>
<comment type="subcellular location">
    <subcellularLocation>
        <location evidence="1">Secreted</location>
    </subcellularLocation>
</comment>
<evidence type="ECO:0000259" key="9">
    <source>
        <dbReference type="PROSITE" id="PS51782"/>
    </source>
</evidence>
<dbReference type="PANTHER" id="PTHR46073:SF1">
    <property type="entry name" value="GH18 DOMAIN-CONTAINING PROTEIN-RELATED"/>
    <property type="match status" value="1"/>
</dbReference>
<dbReference type="Pfam" id="PF05938">
    <property type="entry name" value="Self-incomp_S1"/>
    <property type="match status" value="1"/>
</dbReference>
<dbReference type="SUPFAM" id="SSF51445">
    <property type="entry name" value="(Trans)glycosidases"/>
    <property type="match status" value="1"/>
</dbReference>
<evidence type="ECO:0000313" key="12">
    <source>
        <dbReference type="Proteomes" id="UP001152747"/>
    </source>
</evidence>
<dbReference type="SUPFAM" id="SSF54556">
    <property type="entry name" value="Chitinase insertion domain"/>
    <property type="match status" value="1"/>
</dbReference>
<dbReference type="Gene3D" id="3.10.350.10">
    <property type="entry name" value="LysM domain"/>
    <property type="match status" value="5"/>
</dbReference>
<dbReference type="InterPro" id="IPR029070">
    <property type="entry name" value="Chitinase_insertion_sf"/>
</dbReference>
<reference evidence="11" key="1">
    <citation type="submission" date="2022-11" db="EMBL/GenBank/DDBJ databases">
        <authorList>
            <person name="Kikuchi T."/>
        </authorList>
    </citation>
    <scope>NUCLEOTIDE SEQUENCE</scope>
    <source>
        <strain evidence="11">PS1010</strain>
    </source>
</reference>
<dbReference type="OrthoDB" id="10063355at2759"/>
<sequence length="1425" mass="161413">MSFLIFLLLFFQSSYCRLFCNNFYSIKSGDSCWKISRDFGVTVDNLKKWNENLNCDNLWVANKICVGTSENQPKCVKKYTAKSGDYCYKIMIDNNLTSAELFVYNPHLDCDTLMSGQELCLEIEKPFTKPRIYSLPMIEKDLDKCGEFVIVKESDTCWSISNEYGLNVTKLEHEYKCDVLFPGDTICISDNQTCQFRYQIKDKTDTCSKISQIFKTTHFEIEEYNSDINCTSESLEIGRRICVWPIEERELANITCVEYQSRDGNSLFELARHNSISIDELIFLNPNFDQQDNICVKSNSTVKCAGFEFIQPNDTCDIIIQRNQMSMKLLMTLNPTLRCDSLNITKEVCIGTGYFGANECIETIRINPDNDRCHKISNSSSISIERLELLNKGINCSDSAKLKWSSLVCISSLGMKTETAQQTIVQKLGAIDTNLNKIYQEYLKNPNEMTSQIMNQQIMESIGNTIVYKKLKELYKTDQNIQIILDNQSPMKRDVYCNQIRKSTFSDKIKSCFCSSDELLIYCQALAQNEYLSTINDPTNNNVSFSRNKRCQITWPGSGSNIFEKVGSGASGCFGADCTIPLVVIEVSFEGSMCVPLVKYSSDTLTTCLQDSNDCRSSKDVGENYLKELSSVSTTLSASVCVIGSKLLRALKIVSGICWSAVEFEYAPFIGLVSVSTEISLAVVTFKYGVKIKATDLPFSEMCDMGAFECEDYCKMRADDWENGKAYTQFEVRMFQFFGWSGVSLYDEKFNDPRILGCQAGSEAAIILRNERNCANEKENEIQRRCWSGDDNIPWGKMEDRNGFSFKPHMRTLFVCEFLDSNGQKIGFDVYGGKSKQTGKKTFYYVVKNDGIYFGRNSGEENDLKGAWEKPCSDKNEEETEKIAIEPTGTSSVAAASCGKRIVGYYTGWGDREITEDQLRKLTHVIFAFVELEGNQNLKFGKVAVDDTSDKSDSRAEARFLDMTRKARKVESGVNVLFAIGGWDNSQYFSSSCSNSESRSRLVDNIIKFIDMYNIDRIDIDWEYPNIDGADKDNHVQLMREIREKLDDLQEKKGRKQKYLITMATAAGEWNLRKGYDFDNLLKYVDFLNIMTYDYYGAWESKWGAYTGPPSPLYYGTIDGFSGKLNTDFTMKYYSCKTKKSKQLSMGIPFYGRYWDNVLDSIDGKDGMWRTAEEKNGKFEGGFVGWRNLERQGWNKGASIWHDKTKTPYILNGGARKFLGYENEQSIQEKINYAIDKNIGGLMVWALDLDDDSDTLLSLVSSADLCSASSNQNPYNCVPIDDVRWWTPENSDETKQGQCGKSAPLINGYYPVCDPDDPGYACCGSAGYCGSGEKYCDCETCLNYRKDPQLILKEPIKPTRDIEWFTSEDGIGKQGRCGKEAPLLSNGKIAICNPDDDSKYCCSNGGYCGIGKEYCECDGCVNYRK</sequence>
<dbReference type="GO" id="GO:0008061">
    <property type="term" value="F:chitin binding"/>
    <property type="evidence" value="ECO:0007669"/>
    <property type="project" value="InterPro"/>
</dbReference>
<evidence type="ECO:0000259" key="10">
    <source>
        <dbReference type="PROSITE" id="PS51910"/>
    </source>
</evidence>
<protein>
    <recommendedName>
        <fullName evidence="13">Chitinase</fullName>
    </recommendedName>
</protein>
<feature type="coiled-coil region" evidence="7">
    <location>
        <begin position="1032"/>
        <end position="1059"/>
    </location>
</feature>
<dbReference type="Pfam" id="PF00704">
    <property type="entry name" value="Glyco_hydro_18"/>
    <property type="match status" value="1"/>
</dbReference>
<evidence type="ECO:0000256" key="7">
    <source>
        <dbReference type="SAM" id="Coils"/>
    </source>
</evidence>
<evidence type="ECO:0000256" key="8">
    <source>
        <dbReference type="SAM" id="SignalP"/>
    </source>
</evidence>
<dbReference type="Proteomes" id="UP001152747">
    <property type="component" value="Unassembled WGS sequence"/>
</dbReference>
<dbReference type="SMART" id="SM00636">
    <property type="entry name" value="Glyco_18"/>
    <property type="match status" value="1"/>
</dbReference>
<keyword evidence="6" id="KW-0326">Glycosidase</keyword>
<evidence type="ECO:0000313" key="11">
    <source>
        <dbReference type="EMBL" id="CAI5444876.1"/>
    </source>
</evidence>
<dbReference type="Gene3D" id="3.20.20.80">
    <property type="entry name" value="Glycosidases"/>
    <property type="match status" value="2"/>
</dbReference>
<dbReference type="InterPro" id="IPR011583">
    <property type="entry name" value="Chitinase_II/V-like_cat"/>
</dbReference>
<dbReference type="InterPro" id="IPR001002">
    <property type="entry name" value="Chitin-bd_1"/>
</dbReference>
<dbReference type="CDD" id="cd00118">
    <property type="entry name" value="LysM"/>
    <property type="match status" value="3"/>
</dbReference>
<evidence type="ECO:0000256" key="6">
    <source>
        <dbReference type="ARBA" id="ARBA00023295"/>
    </source>
</evidence>
<dbReference type="PANTHER" id="PTHR46073">
    <property type="entry name" value="CHITINASE"/>
    <property type="match status" value="1"/>
</dbReference>
<evidence type="ECO:0000256" key="2">
    <source>
        <dbReference type="ARBA" id="ARBA00005581"/>
    </source>
</evidence>
<keyword evidence="4" id="KW-0964">Secreted</keyword>
<gene>
    <name evidence="11" type="ORF">CAMP_LOCUS7513</name>
</gene>
<dbReference type="PROSITE" id="PS51910">
    <property type="entry name" value="GH18_2"/>
    <property type="match status" value="1"/>
</dbReference>
<evidence type="ECO:0008006" key="13">
    <source>
        <dbReference type="Google" id="ProtNLM"/>
    </source>
</evidence>
<dbReference type="GO" id="GO:0016798">
    <property type="term" value="F:hydrolase activity, acting on glycosyl bonds"/>
    <property type="evidence" value="ECO:0007669"/>
    <property type="project" value="UniProtKB-KW"/>
</dbReference>
<evidence type="ECO:0000256" key="3">
    <source>
        <dbReference type="ARBA" id="ARBA00022471"/>
    </source>
</evidence>
<evidence type="ECO:0000256" key="1">
    <source>
        <dbReference type="ARBA" id="ARBA00004613"/>
    </source>
</evidence>
<dbReference type="GO" id="GO:0060320">
    <property type="term" value="P:rejection of self pollen"/>
    <property type="evidence" value="ECO:0007669"/>
    <property type="project" value="UniProtKB-KW"/>
</dbReference>
<keyword evidence="6" id="KW-0378">Hydrolase</keyword>
<keyword evidence="12" id="KW-1185">Reference proteome</keyword>
<dbReference type="Pfam" id="PF01476">
    <property type="entry name" value="LysM"/>
    <property type="match status" value="5"/>
</dbReference>
<evidence type="ECO:0000256" key="4">
    <source>
        <dbReference type="ARBA" id="ARBA00022525"/>
    </source>
</evidence>
<dbReference type="InterPro" id="IPR010264">
    <property type="entry name" value="Self-incomp_S1"/>
</dbReference>
<feature type="domain" description="GH18" evidence="10">
    <location>
        <begin position="900"/>
        <end position="1267"/>
    </location>
</feature>
<name>A0A9P1IIS7_9PELO</name>
<organism evidence="11 12">
    <name type="scientific">Caenorhabditis angaria</name>
    <dbReference type="NCBI Taxonomy" id="860376"/>
    <lineage>
        <taxon>Eukaryota</taxon>
        <taxon>Metazoa</taxon>
        <taxon>Ecdysozoa</taxon>
        <taxon>Nematoda</taxon>
        <taxon>Chromadorea</taxon>
        <taxon>Rhabditida</taxon>
        <taxon>Rhabditina</taxon>
        <taxon>Rhabditomorpha</taxon>
        <taxon>Rhabditoidea</taxon>
        <taxon>Rhabditidae</taxon>
        <taxon>Peloderinae</taxon>
        <taxon>Caenorhabditis</taxon>
    </lineage>
</organism>